<dbReference type="SUPFAM" id="SSF49899">
    <property type="entry name" value="Concanavalin A-like lectins/glucanases"/>
    <property type="match status" value="2"/>
</dbReference>
<sequence length="1951" mass="225228">MLWLKLPEPQTELQTIIECNNMLRIRLEQSILRVSLTQNASNSQSTATLTSLVTNSLNISLFRNDSQQLQFWNHLAVSFRDKRLRIHVNGIQQAEIIINNTQVQNISDYCSVGNTLILNAPFNGFIRHLVFLNQGFTTNQDITNRTKSSITPNDTTVLTYLKFGKDTHFQEHSQYYALRNLISSNVNIEYSNEAETVCYCTKPKASFLRIQNTFKLKALDMSPLNGTLDANGTTFIFQIYPIIMTSSDDSVIYSLQQYADIVLTNKSTRLRIDLYNSESQIQTRLLFSLHQFRFQFWRTYNITIRSNRVILTVDQQVIQSIDHQVTLPTRKSIKLLIQPSTITAFNHLLSYIQIQSLFMNGTASRLIFNKTFTQDELIPNFQLKNTTFGTLIFEANNQLCTLSELYNPQNFIQGNSCKSSRFGASFNNQSQSTGLTSQLRSLNQNSTIQIWIKDQSKFTSNLKQIMVIFENTVNNRTPMAQISILPGFTNDTRQIRITPNVASALNANIQMNGVYTDGQWIHLTFVSCRNQSKVFVWNHNIKKLSQNQSSFPFIQNNQFLLSSIGSSFNGTNKFLGLLREFRIWGYSMDSLEVEILRYSSAIRSFGYDTSRSQVLFHNFRLNDGLDFQDLYDTMINQTSLIPRYFVEKEQVLTSFSYQADDELVVCPHEYFYDGQCCQISNITGLVDIYLSYTQNLNKILVQIIKHPSLIQPNNTIFADFKLVEVGNNYNDSYVENNIQKLFNVNRSLGLNISTGLINPLLYSITLNARIYSIYSERVVNIQKSFQLYCPISRLSLNELANQDNNTYALSRKPNHQVKFKSEILFSQCYNKPSDNLLVYAISKVSWWNNLTTSQFTNAYDVSVDQIRLTQRLNAQNLNTTRITTRINYNEFQSQDYFMDLMYVNQSIETGVDNNNMTRNQLTHNNLTFNFSNVTIEGTGNTSQVLNISPICPLEIFKNISQYNQLCVMRGRDFILDQNQFKNLDYQLGKVYLFRFLFQIPNSYIIRPLNINVTFYKNGSNNDRCPSITYPQSYYIYDKMVEADFEIRPDASLFCYFAYFEIVSVSFSVFDEISRKTLQNIVYYDPQYPLSFFLRSTNTNIKALMGGTVLTINSTFNTRYQTFPQVLSKQINSSVTVTFKSNNIVAKINMTTFSGKNISDGNINFLEPNVTLDGLSSFDPDNATARLWFDWTCPEEITNCTEMIKGGIRNSRLVIDIWTKFMYNLAYNTSYIFTLIVWTKDNQFKANSTLDYSVRFIAPQTTDVNYAMSPTTCESLSLYNFEANPNIYYLNTTFSRVISFTRVNYTDIIFGVQTLIDNGSMLNRSPCGQANVTSRLVLYYPGNEILNSTEGPIKLIQQESPGLIPLNQKLTVYLSQIQNLFNIGPQKIYNGTVYQIIRRGTRTLINVQQIFLKRERASLMIQFNSRDLYFDKYANLVIDASNAFDAETEIPSEYTYLWTCPTPDQNCDSFNSPKMNTSADERNDLGINGVGQTFTFYVQIRDPQLWLASQNYSIQVTITQKSDYSECIKTSVSGNFDEFDSNIVKLDYYQKYNTYITMNLLVECENVNLQDPTWSSSVEQNLKFWEINDNNDYEILIRPNQVQNINPLVETALIFTQQLRMGSSSKVYLYQSYVYLEINPPQIVAKPSGQFIYIDGQDEFIQLNATQSYDPLNKSFSCYWICPALISQKYCFTTSCSFQISLMQLKDEMGQDTYNQLLNFSHLFQLSIATDDFKRVSTAPWSIYLSDGIQFPYNTSQIRNCSINQINNNGNFIIERFNQFKFECNYENGTLNLTRLWELYNWTVDGLTFNAGYTVQDNVLTIQPYASTLIKDIYVYINVQPNYLGNQIIGQNMFSLQNQLRIEIPFKQNIAIDGLIDITSNAQNPNFYTTNFTFIFSDFNYDSSIYIQLRIQNDKLKDQNVLIPLKSFTQVNIQRDSNIQRLLQFTNIDVDA</sequence>
<name>A0A078A4Z6_STYLE</name>
<evidence type="ECO:0000313" key="2">
    <source>
        <dbReference type="Proteomes" id="UP000039865"/>
    </source>
</evidence>
<dbReference type="InParanoid" id="A0A078A4Z6"/>
<proteinExistence type="predicted"/>
<dbReference type="Pfam" id="PF13385">
    <property type="entry name" value="Laminin_G_3"/>
    <property type="match status" value="1"/>
</dbReference>
<reference evidence="1 2" key="1">
    <citation type="submission" date="2014-06" db="EMBL/GenBank/DDBJ databases">
        <authorList>
            <person name="Swart Estienne"/>
        </authorList>
    </citation>
    <scope>NUCLEOTIDE SEQUENCE [LARGE SCALE GENOMIC DNA]</scope>
    <source>
        <strain evidence="1 2">130c</strain>
    </source>
</reference>
<organism evidence="1 2">
    <name type="scientific">Stylonychia lemnae</name>
    <name type="common">Ciliate</name>
    <dbReference type="NCBI Taxonomy" id="5949"/>
    <lineage>
        <taxon>Eukaryota</taxon>
        <taxon>Sar</taxon>
        <taxon>Alveolata</taxon>
        <taxon>Ciliophora</taxon>
        <taxon>Intramacronucleata</taxon>
        <taxon>Spirotrichea</taxon>
        <taxon>Stichotrichia</taxon>
        <taxon>Sporadotrichida</taxon>
        <taxon>Oxytrichidae</taxon>
        <taxon>Stylonychinae</taxon>
        <taxon>Stylonychia</taxon>
    </lineage>
</organism>
<dbReference type="EMBL" id="CCKQ01005421">
    <property type="protein sequence ID" value="CDW76645.1"/>
    <property type="molecule type" value="Genomic_DNA"/>
</dbReference>
<evidence type="ECO:0000313" key="1">
    <source>
        <dbReference type="EMBL" id="CDW76645.1"/>
    </source>
</evidence>
<dbReference type="Proteomes" id="UP000039865">
    <property type="component" value="Unassembled WGS sequence"/>
</dbReference>
<gene>
    <name evidence="1" type="primary">Contig13985.g14929</name>
    <name evidence="1" type="ORF">STYLEM_5606</name>
</gene>
<protein>
    <submittedName>
        <fullName evidence="1">Uncharacterized protein</fullName>
    </submittedName>
</protein>
<keyword evidence="2" id="KW-1185">Reference proteome</keyword>
<accession>A0A078A4Z6</accession>
<dbReference type="InterPro" id="IPR013320">
    <property type="entry name" value="ConA-like_dom_sf"/>
</dbReference>